<name>A0ABT2BJ36_9BURK</name>
<proteinExistence type="predicted"/>
<dbReference type="RefSeq" id="WP_258856204.1">
    <property type="nucleotide sequence ID" value="NZ_JANUGV010000002.1"/>
</dbReference>
<organism evidence="1 2">
    <name type="scientific">Massilia solisilvae</name>
    <dbReference type="NCBI Taxonomy" id="1811225"/>
    <lineage>
        <taxon>Bacteria</taxon>
        <taxon>Pseudomonadati</taxon>
        <taxon>Pseudomonadota</taxon>
        <taxon>Betaproteobacteria</taxon>
        <taxon>Burkholderiales</taxon>
        <taxon>Oxalobacteraceae</taxon>
        <taxon>Telluria group</taxon>
        <taxon>Massilia</taxon>
    </lineage>
</organism>
<evidence type="ECO:0000313" key="1">
    <source>
        <dbReference type="EMBL" id="MCS0608514.1"/>
    </source>
</evidence>
<dbReference type="EMBL" id="JANUGV010000002">
    <property type="protein sequence ID" value="MCS0608514.1"/>
    <property type="molecule type" value="Genomic_DNA"/>
</dbReference>
<dbReference type="Proteomes" id="UP001205861">
    <property type="component" value="Unassembled WGS sequence"/>
</dbReference>
<sequence length="139" mass="15745">MALPVSLEIYQKLVSASVRTGFRQEIWEIGAAAIREWLSRHNPESFQMPSLSGYQWKNVFLPDGTLLRTIFNGRNFHCRVEGDAIIYNGEKVSPCGFVNAAGGVRRNAWKSTWILFPNSSVWKSAESLRTKKKSRKPAT</sequence>
<evidence type="ECO:0008006" key="3">
    <source>
        <dbReference type="Google" id="ProtNLM"/>
    </source>
</evidence>
<protein>
    <recommendedName>
        <fullName evidence="3">DUF2924 domain-containing protein</fullName>
    </recommendedName>
</protein>
<keyword evidence="2" id="KW-1185">Reference proteome</keyword>
<gene>
    <name evidence="1" type="ORF">NX773_10095</name>
</gene>
<accession>A0ABT2BJ36</accession>
<evidence type="ECO:0000313" key="2">
    <source>
        <dbReference type="Proteomes" id="UP001205861"/>
    </source>
</evidence>
<reference evidence="1 2" key="1">
    <citation type="submission" date="2022-08" db="EMBL/GenBank/DDBJ databases">
        <title>Reclassification of Massilia species as members of the genera Telluria, Duganella, Pseudoduganella, Mokoshia gen. nov. and Zemynaea gen. nov. using orthogonal and non-orthogonal genome-based approaches.</title>
        <authorList>
            <person name="Bowman J.P."/>
        </authorList>
    </citation>
    <scope>NUCLEOTIDE SEQUENCE [LARGE SCALE GENOMIC DNA]</scope>
    <source>
        <strain evidence="1 2">JCM 31607</strain>
    </source>
</reference>
<comment type="caution">
    <text evidence="1">The sequence shown here is derived from an EMBL/GenBank/DDBJ whole genome shotgun (WGS) entry which is preliminary data.</text>
</comment>